<dbReference type="Proteomes" id="UP001501195">
    <property type="component" value="Unassembled WGS sequence"/>
</dbReference>
<evidence type="ECO:0000313" key="3">
    <source>
        <dbReference type="Proteomes" id="UP001501195"/>
    </source>
</evidence>
<keyword evidence="3" id="KW-1185">Reference proteome</keyword>
<protein>
    <recommendedName>
        <fullName evidence="4">Excisionase family DNA binding protein</fullName>
    </recommendedName>
</protein>
<reference evidence="3" key="1">
    <citation type="journal article" date="2019" name="Int. J. Syst. Evol. Microbiol.">
        <title>The Global Catalogue of Microorganisms (GCM) 10K type strain sequencing project: providing services to taxonomists for standard genome sequencing and annotation.</title>
        <authorList>
            <consortium name="The Broad Institute Genomics Platform"/>
            <consortium name="The Broad Institute Genome Sequencing Center for Infectious Disease"/>
            <person name="Wu L."/>
            <person name="Ma J."/>
        </authorList>
    </citation>
    <scope>NUCLEOTIDE SEQUENCE [LARGE SCALE GENOMIC DNA]</scope>
    <source>
        <strain evidence="3">JCM 18126</strain>
    </source>
</reference>
<comment type="caution">
    <text evidence="2">The sequence shown here is derived from an EMBL/GenBank/DDBJ whole genome shotgun (WGS) entry which is preliminary data.</text>
</comment>
<feature type="region of interest" description="Disordered" evidence="1">
    <location>
        <begin position="17"/>
        <end position="67"/>
    </location>
</feature>
<sequence>MLVGAVLAGAVMAPSLRHRGSGDKVAPAGRDGHHARVPSPDVRETTPAATTDTPPAVDGGAGSTAAPDGAVTVAEAAGFLGLSPSRVRQLARDGRLEVVGTAPLRLSGRSLARHRDERGGPAHADDGPAPPVPAQGAPPLMHWDGRARRWVPPR</sequence>
<organism evidence="2 3">
    <name type="scientific">Kineococcus glutinatus</name>
    <dbReference type="NCBI Taxonomy" id="1070872"/>
    <lineage>
        <taxon>Bacteria</taxon>
        <taxon>Bacillati</taxon>
        <taxon>Actinomycetota</taxon>
        <taxon>Actinomycetes</taxon>
        <taxon>Kineosporiales</taxon>
        <taxon>Kineosporiaceae</taxon>
        <taxon>Kineococcus</taxon>
    </lineage>
</organism>
<evidence type="ECO:0000313" key="2">
    <source>
        <dbReference type="EMBL" id="GAA4986281.1"/>
    </source>
</evidence>
<proteinExistence type="predicted"/>
<name>A0ABP9I3I6_9ACTN</name>
<accession>A0ABP9I3I6</accession>
<evidence type="ECO:0008006" key="4">
    <source>
        <dbReference type="Google" id="ProtNLM"/>
    </source>
</evidence>
<evidence type="ECO:0000256" key="1">
    <source>
        <dbReference type="SAM" id="MobiDB-lite"/>
    </source>
</evidence>
<feature type="compositionally biased region" description="Low complexity" evidence="1">
    <location>
        <begin position="45"/>
        <end position="56"/>
    </location>
</feature>
<dbReference type="EMBL" id="BAABIL010000415">
    <property type="protein sequence ID" value="GAA4986281.1"/>
    <property type="molecule type" value="Genomic_DNA"/>
</dbReference>
<feature type="compositionally biased region" description="Basic and acidic residues" evidence="1">
    <location>
        <begin position="113"/>
        <end position="126"/>
    </location>
</feature>
<feature type="region of interest" description="Disordered" evidence="1">
    <location>
        <begin position="102"/>
        <end position="154"/>
    </location>
</feature>
<gene>
    <name evidence="2" type="ORF">GCM10023225_25880</name>
</gene>